<name>A0A0N4Z7G4_PARTI</name>
<feature type="compositionally biased region" description="Low complexity" evidence="1">
    <location>
        <begin position="74"/>
        <end position="99"/>
    </location>
</feature>
<feature type="region of interest" description="Disordered" evidence="1">
    <location>
        <begin position="1047"/>
        <end position="1147"/>
    </location>
</feature>
<feature type="region of interest" description="Disordered" evidence="1">
    <location>
        <begin position="1190"/>
        <end position="1274"/>
    </location>
</feature>
<feature type="region of interest" description="Disordered" evidence="1">
    <location>
        <begin position="536"/>
        <end position="556"/>
    </location>
</feature>
<evidence type="ECO:0000256" key="1">
    <source>
        <dbReference type="SAM" id="MobiDB-lite"/>
    </source>
</evidence>
<evidence type="ECO:0000313" key="3">
    <source>
        <dbReference type="WBParaSite" id="PTRK_0000311400.1"/>
    </source>
</evidence>
<feature type="region of interest" description="Disordered" evidence="1">
    <location>
        <begin position="1296"/>
        <end position="1391"/>
    </location>
</feature>
<feature type="compositionally biased region" description="Basic residues" evidence="1">
    <location>
        <begin position="52"/>
        <end position="70"/>
    </location>
</feature>
<feature type="region of interest" description="Disordered" evidence="1">
    <location>
        <begin position="150"/>
        <end position="211"/>
    </location>
</feature>
<feature type="compositionally biased region" description="Low complexity" evidence="1">
    <location>
        <begin position="1202"/>
        <end position="1212"/>
    </location>
</feature>
<dbReference type="Proteomes" id="UP000038045">
    <property type="component" value="Unplaced"/>
</dbReference>
<feature type="compositionally biased region" description="Basic residues" evidence="1">
    <location>
        <begin position="1190"/>
        <end position="1200"/>
    </location>
</feature>
<sequence>MPSGKGSVWTVCLPRPPTSSPATPFAGRHRRLRAGDGPAGRGGRTGGGRRAGPLHRHRRLRHRRRHGRRHLLLDRASAGHAGAASSPAGAAPPQAGLDAPVLPSLRRGFDLHRPFLRSLARLRAGDGGRAADAPARVPDRQRQFGLRLGAGHAGAGLSGRQRAGAAGDDERGAQSDIVAAGLRRGGGGPGRRHALAEGPRGAAQRPAGSLGARAGGVRLARSCRWPGGCRALSRSCRAAGSVVGVAVRFGGRSRARGAPGLTVFAFEPERLALSAADLVHMVIEQPAVDHGVADLGRVPQVLERIGVQHDQVGQLAGFQRADVLVHPQRAGAVDGADTQGFVRAHAALFEHPQLPVGAETFALTVGADLHRDALIHQPLGFAGDGDVVQLFRRGLHRTTRTVVQNAARDVLAEDRVFPDVGDLIPVVLAPGAAEADDQGRGIGRTRLRPQLYGVVVHARYRHRVLDGGVTIDQHAHVDVIERAAFRHDHHAQFAGGLHDLLTLFAARLVVALDAPGADGLHPAKVRARVVQAVDHGGGRRGRAVQDRAGREDSRRDHATGLGQFAVGEDFAVVVGRIVQRRHAEGQGGVVHPALLRDDLIRAHAAVPVGVDQTGNDGLAGHVHDAGAGRNRDRAARADGFDAVAVDDDDAVLDDFLALHGDQAGARQDRDAAGAGVVGGEADLDPVLGGLGQISRGAVDEGEAFAQRTREQLRSHRPLQTAGIARPVQPFARIASDARLRQGLGVGADRDGAARGGEGRDIGVETLGPGDPLLVRRDRELGRPFAAQVVAHLAARQVHRAQDALVALTRADEDAVVAGAELRRRARIGDLDRRAAAHGDAVDAWLAAPQGRAQIAVAGGAVDDRLSVRREARLQIVAGVGRDGPAFAACDGNDADGAQFVVAPGRVDDRAAVARPGRIKLEMIALARQAARRAGHAVTQVADPQIAQGLEHHLGAVGRGLRPADHLHFELVRRHLDGEAGGLLHPAGVGDAEGNLADGLGGHVDAADLAARPDDDGTVVRRPGEAWINAVDGPGLLHVAVKGVVDRRAVHGPDDDGRRRKPHPGKHLRESFHARAGTGASGRGHHRPRRSGCGARRRGAEGGAGHGDGSSRLHVSGHRRTCSRSDRRRGRGGRADCAAAPAGRGCRRPADHFGCASGRHHAPGRHPLGKGGAAPDGGAVALLLGMRRNARHGGHAVRRRSGGQEPSSAAPAGSGAGTAGDGLSSDRGAGRQGVHDVRWRRRPANRRRMPGRGPDRPVGALARPRGADSSGRGGLMSATHKLTAIEIDNASLPAATAEIEHERRPHPRPVPDPHEDGDPRLWPDLRKLLRGPARLFAQSDRVGRHGAPGTAQRRRRPAESASGRQGRDGPGDRPAALYFGLRPLPSGLNSTI</sequence>
<organism evidence="2 3">
    <name type="scientific">Parastrongyloides trichosuri</name>
    <name type="common">Possum-specific nematode worm</name>
    <dbReference type="NCBI Taxonomy" id="131310"/>
    <lineage>
        <taxon>Eukaryota</taxon>
        <taxon>Metazoa</taxon>
        <taxon>Ecdysozoa</taxon>
        <taxon>Nematoda</taxon>
        <taxon>Chromadorea</taxon>
        <taxon>Rhabditida</taxon>
        <taxon>Tylenchina</taxon>
        <taxon>Panagrolaimomorpha</taxon>
        <taxon>Strongyloidoidea</taxon>
        <taxon>Strongyloididae</taxon>
        <taxon>Parastrongyloides</taxon>
    </lineage>
</organism>
<feature type="compositionally biased region" description="Basic and acidic residues" evidence="1">
    <location>
        <begin position="543"/>
        <end position="556"/>
    </location>
</feature>
<proteinExistence type="predicted"/>
<feature type="compositionally biased region" description="Basic residues" evidence="1">
    <location>
        <begin position="1114"/>
        <end position="1131"/>
    </location>
</feature>
<feature type="compositionally biased region" description="Low complexity" evidence="1">
    <location>
        <begin position="1134"/>
        <end position="1143"/>
    </location>
</feature>
<protein>
    <submittedName>
        <fullName evidence="3">FAD-binding oxidoreductase</fullName>
    </submittedName>
</protein>
<accession>A0A0N4Z7G4</accession>
<feature type="compositionally biased region" description="Basic and acidic residues" evidence="1">
    <location>
        <begin position="1297"/>
        <end position="1326"/>
    </location>
</feature>
<dbReference type="WBParaSite" id="PTRK_0000311400.1">
    <property type="protein sequence ID" value="PTRK_0000311400.1"/>
    <property type="gene ID" value="PTRK_0000311400"/>
</dbReference>
<evidence type="ECO:0000313" key="2">
    <source>
        <dbReference type="Proteomes" id="UP000038045"/>
    </source>
</evidence>
<feature type="compositionally biased region" description="Basic residues" evidence="1">
    <location>
        <begin position="1237"/>
        <end position="1249"/>
    </location>
</feature>
<feature type="region of interest" description="Disordered" evidence="1">
    <location>
        <begin position="1"/>
        <end position="99"/>
    </location>
</feature>
<keyword evidence="2" id="KW-1185">Reference proteome</keyword>
<feature type="compositionally biased region" description="Basic and acidic residues" evidence="1">
    <location>
        <begin position="1047"/>
        <end position="1057"/>
    </location>
</feature>
<feature type="compositionally biased region" description="Gly residues" evidence="1">
    <location>
        <begin position="37"/>
        <end position="50"/>
    </location>
</feature>
<reference evidence="3" key="1">
    <citation type="submission" date="2017-02" db="UniProtKB">
        <authorList>
            <consortium name="WormBaseParasite"/>
        </authorList>
    </citation>
    <scope>IDENTIFICATION</scope>
</reference>